<name>A0A811QH78_9POAL</name>
<protein>
    <submittedName>
        <fullName evidence="2">Uncharacterized protein</fullName>
    </submittedName>
</protein>
<dbReference type="EMBL" id="CAJGYO010000010">
    <property type="protein sequence ID" value="CAD6257718.1"/>
    <property type="molecule type" value="Genomic_DNA"/>
</dbReference>
<proteinExistence type="predicted"/>
<dbReference type="AlphaFoldDB" id="A0A811QH78"/>
<gene>
    <name evidence="2" type="ORF">NCGR_LOCUS41202</name>
</gene>
<dbReference type="Proteomes" id="UP000604825">
    <property type="component" value="Unassembled WGS sequence"/>
</dbReference>
<comment type="caution">
    <text evidence="2">The sequence shown here is derived from an EMBL/GenBank/DDBJ whole genome shotgun (WGS) entry which is preliminary data.</text>
</comment>
<feature type="region of interest" description="Disordered" evidence="1">
    <location>
        <begin position="52"/>
        <end position="72"/>
    </location>
</feature>
<evidence type="ECO:0000256" key="1">
    <source>
        <dbReference type="SAM" id="MobiDB-lite"/>
    </source>
</evidence>
<evidence type="ECO:0000313" key="3">
    <source>
        <dbReference type="Proteomes" id="UP000604825"/>
    </source>
</evidence>
<reference evidence="2" key="1">
    <citation type="submission" date="2020-10" db="EMBL/GenBank/DDBJ databases">
        <authorList>
            <person name="Han B."/>
            <person name="Lu T."/>
            <person name="Zhao Q."/>
            <person name="Huang X."/>
            <person name="Zhao Y."/>
        </authorList>
    </citation>
    <scope>NUCLEOTIDE SEQUENCE</scope>
</reference>
<keyword evidence="3" id="KW-1185">Reference proteome</keyword>
<evidence type="ECO:0000313" key="2">
    <source>
        <dbReference type="EMBL" id="CAD6257718.1"/>
    </source>
</evidence>
<sequence>MPHTFLPPKSAACPVSTSSTPNIAAPLPFPLPPQRCLLFAWGGGGRIRGPVSRSAGGWIDPSSRGKEDQGRIGGDGIPRISELPLPFSILTIPFLPAATCAIFIFPSMQGDSATLLVIYGVSVRFLEKLMLMMTYEVVSTNPSDSEGEADKERKGKDQIIGISQEEVPPVPQPHLVVPDARAAGRPRACGATAQRVDEDDDMSPPFYFRFRCSQAAQVRVSSWCANGRKKRKCGECTTDWKRRPCISTMLSTSMLWGSATSVPTWAPMPSGASLTLPSQALWQALLLR</sequence>
<organism evidence="2 3">
    <name type="scientific">Miscanthus lutarioriparius</name>
    <dbReference type="NCBI Taxonomy" id="422564"/>
    <lineage>
        <taxon>Eukaryota</taxon>
        <taxon>Viridiplantae</taxon>
        <taxon>Streptophyta</taxon>
        <taxon>Embryophyta</taxon>
        <taxon>Tracheophyta</taxon>
        <taxon>Spermatophyta</taxon>
        <taxon>Magnoliopsida</taxon>
        <taxon>Liliopsida</taxon>
        <taxon>Poales</taxon>
        <taxon>Poaceae</taxon>
        <taxon>PACMAD clade</taxon>
        <taxon>Panicoideae</taxon>
        <taxon>Andropogonodae</taxon>
        <taxon>Andropogoneae</taxon>
        <taxon>Saccharinae</taxon>
        <taxon>Miscanthus</taxon>
    </lineage>
</organism>
<accession>A0A811QH78</accession>